<feature type="non-terminal residue" evidence="1">
    <location>
        <position position="37"/>
    </location>
</feature>
<proteinExistence type="predicted"/>
<protein>
    <submittedName>
        <fullName evidence="1">Uncharacterized protein</fullName>
    </submittedName>
</protein>
<accession>A0AAV2AX25</accession>
<evidence type="ECO:0000313" key="1">
    <source>
        <dbReference type="EMBL" id="CAL1288230.1"/>
    </source>
</evidence>
<organism evidence="1 2">
    <name type="scientific">Larinioides sclopetarius</name>
    <dbReference type="NCBI Taxonomy" id="280406"/>
    <lineage>
        <taxon>Eukaryota</taxon>
        <taxon>Metazoa</taxon>
        <taxon>Ecdysozoa</taxon>
        <taxon>Arthropoda</taxon>
        <taxon>Chelicerata</taxon>
        <taxon>Arachnida</taxon>
        <taxon>Araneae</taxon>
        <taxon>Araneomorphae</taxon>
        <taxon>Entelegynae</taxon>
        <taxon>Araneoidea</taxon>
        <taxon>Araneidae</taxon>
        <taxon>Larinioides</taxon>
    </lineage>
</organism>
<gene>
    <name evidence="1" type="ORF">LARSCL_LOCUS15228</name>
</gene>
<dbReference type="EMBL" id="CAXIEN010000228">
    <property type="protein sequence ID" value="CAL1288230.1"/>
    <property type="molecule type" value="Genomic_DNA"/>
</dbReference>
<comment type="caution">
    <text evidence="1">The sequence shown here is derived from an EMBL/GenBank/DDBJ whole genome shotgun (WGS) entry which is preliminary data.</text>
</comment>
<dbReference type="AlphaFoldDB" id="A0AAV2AX25"/>
<keyword evidence="2" id="KW-1185">Reference proteome</keyword>
<name>A0AAV2AX25_9ARAC</name>
<dbReference type="Proteomes" id="UP001497382">
    <property type="component" value="Unassembled WGS sequence"/>
</dbReference>
<evidence type="ECO:0000313" key="2">
    <source>
        <dbReference type="Proteomes" id="UP001497382"/>
    </source>
</evidence>
<reference evidence="1 2" key="1">
    <citation type="submission" date="2024-04" db="EMBL/GenBank/DDBJ databases">
        <authorList>
            <person name="Rising A."/>
            <person name="Reimegard J."/>
            <person name="Sonavane S."/>
            <person name="Akerstrom W."/>
            <person name="Nylinder S."/>
            <person name="Hedman E."/>
            <person name="Kallberg Y."/>
        </authorList>
    </citation>
    <scope>NUCLEOTIDE SEQUENCE [LARGE SCALE GENOMIC DNA]</scope>
</reference>
<sequence>MGTILHPCNAKVPVMAPGLAGRGDQIPHYHQQQFVQG</sequence>